<accession>A0A940NNM7</accession>
<evidence type="ECO:0000256" key="1">
    <source>
        <dbReference type="SAM" id="Coils"/>
    </source>
</evidence>
<evidence type="ECO:0000313" key="3">
    <source>
        <dbReference type="Proteomes" id="UP000682134"/>
    </source>
</evidence>
<dbReference type="Proteomes" id="UP000682134">
    <property type="component" value="Unassembled WGS sequence"/>
</dbReference>
<protein>
    <submittedName>
        <fullName evidence="2">Uncharacterized protein</fullName>
    </submittedName>
</protein>
<reference evidence="2" key="1">
    <citation type="submission" date="2021-04" db="EMBL/GenBank/DDBJ databases">
        <title>Genome seq and assembly of Bacillus sp.</title>
        <authorList>
            <person name="Chhetri G."/>
        </authorList>
    </citation>
    <scope>NUCLEOTIDE SEQUENCE</scope>
    <source>
        <strain evidence="2">RG28</strain>
    </source>
</reference>
<comment type="caution">
    <text evidence="2">The sequence shown here is derived from an EMBL/GenBank/DDBJ whole genome shotgun (WGS) entry which is preliminary data.</text>
</comment>
<feature type="coiled-coil region" evidence="1">
    <location>
        <begin position="102"/>
        <end position="133"/>
    </location>
</feature>
<organism evidence="2 3">
    <name type="scientific">Gottfriedia endophytica</name>
    <dbReference type="NCBI Taxonomy" id="2820819"/>
    <lineage>
        <taxon>Bacteria</taxon>
        <taxon>Bacillati</taxon>
        <taxon>Bacillota</taxon>
        <taxon>Bacilli</taxon>
        <taxon>Bacillales</taxon>
        <taxon>Bacillaceae</taxon>
        <taxon>Gottfriedia</taxon>
    </lineage>
</organism>
<proteinExistence type="predicted"/>
<evidence type="ECO:0000313" key="2">
    <source>
        <dbReference type="EMBL" id="MBP0725946.1"/>
    </source>
</evidence>
<gene>
    <name evidence="2" type="ORF">J5Y03_12265</name>
</gene>
<keyword evidence="3" id="KW-1185">Reference proteome</keyword>
<dbReference type="AlphaFoldDB" id="A0A940NNM7"/>
<keyword evidence="1" id="KW-0175">Coiled coil</keyword>
<dbReference type="RefSeq" id="WP_209406034.1">
    <property type="nucleotide sequence ID" value="NZ_JAGIYQ010000007.1"/>
</dbReference>
<dbReference type="EMBL" id="JAGIYQ010000007">
    <property type="protein sequence ID" value="MBP0725946.1"/>
    <property type="molecule type" value="Genomic_DNA"/>
</dbReference>
<sequence>MILKGNKQILEEQFIRNASYPITWEITAMELKKSADILFKEVKIEFEKNLQRVSKPIDESKDEKLELDDLLSVSRSYMLLSGFAIENLLKAIAIKGNPELYVDDENKKLTDLNHNLNKLVDKLNISVNSEEKEILEKLSEYVYWAGRYPTPINAKKMSLGFSFDINSEPVIINNIFNRLIELLGTNWA</sequence>
<name>A0A940NNM7_9BACI</name>